<evidence type="ECO:0000256" key="2">
    <source>
        <dbReference type="ARBA" id="ARBA00010720"/>
    </source>
</evidence>
<dbReference type="SUPFAM" id="SSF48371">
    <property type="entry name" value="ARM repeat"/>
    <property type="match status" value="1"/>
</dbReference>
<reference evidence="19" key="2">
    <citation type="submission" date="2013-12" db="EMBL/GenBank/DDBJ databases">
        <title>Evolution of pathogenesis and genome organization in the Tremellales.</title>
        <authorList>
            <person name="Cuomo C."/>
            <person name="Litvintseva A."/>
            <person name="Heitman J."/>
            <person name="Chen Y."/>
            <person name="Sun S."/>
            <person name="Springer D."/>
            <person name="Dromer F."/>
            <person name="Young S."/>
            <person name="Zeng Q."/>
            <person name="Chapman S."/>
            <person name="Gujja S."/>
            <person name="Saif S."/>
            <person name="Birren B."/>
        </authorList>
    </citation>
    <scope>NUCLEOTIDE SEQUENCE [LARGE SCALE GENOMIC DNA]</scope>
    <source>
        <strain evidence="19">CBS 10435</strain>
    </source>
</reference>
<dbReference type="Pfam" id="PF08752">
    <property type="entry name" value="COP-gamma_platf"/>
    <property type="match status" value="1"/>
</dbReference>
<evidence type="ECO:0000256" key="14">
    <source>
        <dbReference type="SAM" id="MobiDB-lite"/>
    </source>
</evidence>
<feature type="region of interest" description="Disordered" evidence="14">
    <location>
        <begin position="643"/>
        <end position="665"/>
    </location>
</feature>
<organism evidence="18 19">
    <name type="scientific">Kwoniella mangroviensis CBS 10435</name>
    <dbReference type="NCBI Taxonomy" id="1331196"/>
    <lineage>
        <taxon>Eukaryota</taxon>
        <taxon>Fungi</taxon>
        <taxon>Dikarya</taxon>
        <taxon>Basidiomycota</taxon>
        <taxon>Agaricomycotina</taxon>
        <taxon>Tremellomycetes</taxon>
        <taxon>Tremellales</taxon>
        <taxon>Cryptococcaceae</taxon>
        <taxon>Kwoniella</taxon>
    </lineage>
</organism>
<dbReference type="InterPro" id="IPR013040">
    <property type="entry name" value="Coatomer_gsu_app_Ig-like_dom"/>
</dbReference>
<dbReference type="InterPro" id="IPR009028">
    <property type="entry name" value="Coatomer/calthrin_app_sub_C"/>
</dbReference>
<keyword evidence="19" id="KW-1185">Reference proteome</keyword>
<keyword evidence="9 13" id="KW-0333">Golgi apparatus</keyword>
<gene>
    <name evidence="18" type="ORF">L486_05996</name>
</gene>
<dbReference type="InterPro" id="IPR032154">
    <property type="entry name" value="Coatomer_g_Cpla"/>
</dbReference>
<evidence type="ECO:0000256" key="1">
    <source>
        <dbReference type="ARBA" id="ARBA00004255"/>
    </source>
</evidence>
<evidence type="ECO:0000259" key="15">
    <source>
        <dbReference type="Pfam" id="PF01602"/>
    </source>
</evidence>
<dbReference type="PIRSF" id="PIRSF037093">
    <property type="entry name" value="Coatomer_gamma_subunit"/>
    <property type="match status" value="1"/>
</dbReference>
<dbReference type="InterPro" id="IPR002553">
    <property type="entry name" value="Clathrin/coatomer_adapt-like_N"/>
</dbReference>
<dbReference type="InterPro" id="IPR016024">
    <property type="entry name" value="ARM-type_fold"/>
</dbReference>
<dbReference type="FunFam" id="2.60.40.1480:FF:000001">
    <property type="entry name" value="Coatomer subunit gamma"/>
    <property type="match status" value="1"/>
</dbReference>
<dbReference type="OrthoDB" id="1074925at2759"/>
<keyword evidence="4 13" id="KW-0963">Cytoplasm</keyword>
<dbReference type="Gene3D" id="2.60.40.1480">
    <property type="entry name" value="Coatomer, gamma subunit, appendage domain"/>
    <property type="match status" value="1"/>
</dbReference>
<evidence type="ECO:0000256" key="9">
    <source>
        <dbReference type="ARBA" id="ARBA00023034"/>
    </source>
</evidence>
<dbReference type="FunFam" id="1.25.10.10:FF:000071">
    <property type="entry name" value="Coatomer subunit gamma"/>
    <property type="match status" value="1"/>
</dbReference>
<keyword evidence="5" id="KW-0597">Phosphoprotein</keyword>
<dbReference type="InterPro" id="IPR012295">
    <property type="entry name" value="TBP_dom_sf"/>
</dbReference>
<keyword evidence="8 13" id="KW-0653">Protein transport</keyword>
<dbReference type="SUPFAM" id="SSF49348">
    <property type="entry name" value="Clathrin adaptor appendage domain"/>
    <property type="match status" value="1"/>
</dbReference>
<evidence type="ECO:0000256" key="11">
    <source>
        <dbReference type="ARBA" id="ARBA00023329"/>
    </source>
</evidence>
<evidence type="ECO:0000256" key="6">
    <source>
        <dbReference type="ARBA" id="ARBA00022737"/>
    </source>
</evidence>
<dbReference type="Gene3D" id="3.30.310.10">
    <property type="entry name" value="TATA-Binding Protein"/>
    <property type="match status" value="1"/>
</dbReference>
<dbReference type="InterPro" id="IPR017106">
    <property type="entry name" value="Coatomer_gsu"/>
</dbReference>
<dbReference type="GO" id="GO:0005198">
    <property type="term" value="F:structural molecule activity"/>
    <property type="evidence" value="ECO:0007669"/>
    <property type="project" value="InterPro"/>
</dbReference>
<dbReference type="InterPro" id="IPR013041">
    <property type="entry name" value="Clathrin_app_Ig-like_sf"/>
</dbReference>
<dbReference type="Proteomes" id="UP000092583">
    <property type="component" value="Unassembled WGS sequence"/>
</dbReference>
<evidence type="ECO:0000259" key="16">
    <source>
        <dbReference type="Pfam" id="PF08752"/>
    </source>
</evidence>
<dbReference type="InterPro" id="IPR011989">
    <property type="entry name" value="ARM-like"/>
</dbReference>
<sequence>MSFKKDEEAGGMSPMLLNVDSLVSLLAFYHDKSTILQEARVFNESPISPRKCRALLTRIVYLLYVGETFSTQEATTLFFGVTKLFQHKDAALRQMVYLVIKELSTIAEDVIMVTSSIMKDMQPNLEVVYRPNAIRALARIIDAQSVQSVERFFKSALVDRSSSISSASLVSSYHLFPLSPSIIKRWSNEAQEAVNAKSVSSFASSASSYLSGGGSGGSGGYQAVASSSYIMQYHALGLLYLIREKDRMAITKMVQQLGSNGKSNNIIKNPMAMCMLIRFARKVMDEDPNVRKQMHEYLESLLRHKSEMVNIEAARAICEMRDVQPGDLYRTVAVLQLFMNSPKPVIKFAAVKTLNKLAQILPQSVATVNVELENLITDSNRSIATYAITTLLKTGNEASVDRLMKQISSFMADITDEFKIIVVDAIRSLCLKFPGKQAIMLSFLSGVLRDEGGYDFKHAVVEAIFDMIKFIRDCRETALAHLCEFIEDCEFTKLSVRILHLLGIEGPKTRNPTKFIRYIYNRVVLENAVVRAAAVSSLAKFGVCIDDKAVMKSVNVLLRRCLDDVDDEVRDRAAMYIKVLEEKSLADVFVREEATFSLGQLEEQLVSYVKDETKHSSAFDVSSIPRVSKEAAAAEIAQARSSALDIAGPSTPKPESSAQASTSAEAQSSSYASQLAAIPELESYGPVLRSSSKPVELTESETEYVVSAVKHIFKEHVVFQFNVSNTIPDTVLEQVAVVMNPSPDSGLTEDFIVPIQSLSAASGTGVVYVSFTRDDPSTYAAGTFSCTLKFISKEFDPNSGEPEEEGYDDEYQVEELDLGAGDYITPTYVTFSSEWDKLAESASLTETFALSSSESLKDACKSLIEVLNMLPLGGTETPTSNSVHTLNLSGLVIPTNGNDKSSKVLARCRMTYSPGSGVTLELSVRAENEQGARLVMAAI</sequence>
<dbReference type="GO" id="GO:0030126">
    <property type="term" value="C:COPI vesicle coat"/>
    <property type="evidence" value="ECO:0007669"/>
    <property type="project" value="InterPro"/>
</dbReference>
<dbReference type="GO" id="GO:0000139">
    <property type="term" value="C:Golgi membrane"/>
    <property type="evidence" value="ECO:0007669"/>
    <property type="project" value="UniProtKB-SubCell"/>
</dbReference>
<accession>A0A1B9INM6</accession>
<dbReference type="SUPFAM" id="SSF55711">
    <property type="entry name" value="Subdomain of clathrin and coatomer appendage domain"/>
    <property type="match status" value="1"/>
</dbReference>
<comment type="function">
    <text evidence="12 13">The coatomer is a cytosolic protein complex that binds to dilysine motifs and reversibly associates with Golgi non-clathrin-coated vesicles, which further mediate biosynthetic protein transport from the ER, via the Golgi up to the trans Golgi network. Coatomer complex is required for budding from Golgi membranes, and is essential for the retrograde Golgi-to-ER transport of dilysine-tagged proteins.</text>
</comment>
<dbReference type="Pfam" id="PF16381">
    <property type="entry name" value="Coatomer_g_Cpla"/>
    <property type="match status" value="1"/>
</dbReference>
<dbReference type="STRING" id="1331196.A0A1B9INM6"/>
<keyword evidence="6" id="KW-0677">Repeat</keyword>
<feature type="domain" description="Clathrin/coatomer adaptor adaptin-like N-terminal" evidence="15">
    <location>
        <begin position="32"/>
        <end position="583"/>
    </location>
</feature>
<evidence type="ECO:0000256" key="13">
    <source>
        <dbReference type="PIRNR" id="PIRNR037093"/>
    </source>
</evidence>
<feature type="domain" description="Coatomer gamma subunit appendage Ig-like subdomain" evidence="16">
    <location>
        <begin position="670"/>
        <end position="818"/>
    </location>
</feature>
<evidence type="ECO:0000256" key="7">
    <source>
        <dbReference type="ARBA" id="ARBA00022892"/>
    </source>
</evidence>
<keyword evidence="11 13" id="KW-0968">Cytoplasmic vesicle</keyword>
<feature type="domain" description="Coatomer subunit gamma C-terminal" evidence="17">
    <location>
        <begin position="821"/>
        <end position="939"/>
    </location>
</feature>
<dbReference type="Gene3D" id="1.25.10.10">
    <property type="entry name" value="Leucine-rich Repeat Variant"/>
    <property type="match status" value="2"/>
</dbReference>
<dbReference type="GO" id="GO:0005793">
    <property type="term" value="C:endoplasmic reticulum-Golgi intermediate compartment"/>
    <property type="evidence" value="ECO:0007669"/>
    <property type="project" value="TreeGrafter"/>
</dbReference>
<reference evidence="18 19" key="1">
    <citation type="submission" date="2013-07" db="EMBL/GenBank/DDBJ databases">
        <title>The Genome Sequence of Kwoniella mangroviensis CBS10435.</title>
        <authorList>
            <consortium name="The Broad Institute Genome Sequencing Platform"/>
            <person name="Cuomo C."/>
            <person name="Litvintseva A."/>
            <person name="Chen Y."/>
            <person name="Heitman J."/>
            <person name="Sun S."/>
            <person name="Springer D."/>
            <person name="Dromer F."/>
            <person name="Young S.K."/>
            <person name="Zeng Q."/>
            <person name="Gargeya S."/>
            <person name="Fitzgerald M."/>
            <person name="Abouelleil A."/>
            <person name="Alvarado L."/>
            <person name="Berlin A.M."/>
            <person name="Chapman S.B."/>
            <person name="Dewar J."/>
            <person name="Goldberg J."/>
            <person name="Griggs A."/>
            <person name="Gujja S."/>
            <person name="Hansen M."/>
            <person name="Howarth C."/>
            <person name="Imamovic A."/>
            <person name="Larimer J."/>
            <person name="McCowan C."/>
            <person name="Murphy C."/>
            <person name="Pearson M."/>
            <person name="Priest M."/>
            <person name="Roberts A."/>
            <person name="Saif S."/>
            <person name="Shea T."/>
            <person name="Sykes S."/>
            <person name="Wortman J."/>
            <person name="Nusbaum C."/>
            <person name="Birren B."/>
        </authorList>
    </citation>
    <scope>NUCLEOTIDE SEQUENCE [LARGE SCALE GENOMIC DNA]</scope>
    <source>
        <strain evidence="18 19">CBS 10435</strain>
    </source>
</reference>
<dbReference type="PANTHER" id="PTHR10261">
    <property type="entry name" value="COATOMER SUBUNIT GAMMA"/>
    <property type="match status" value="1"/>
</dbReference>
<evidence type="ECO:0000313" key="19">
    <source>
        <dbReference type="Proteomes" id="UP000092583"/>
    </source>
</evidence>
<dbReference type="GO" id="GO:0006891">
    <property type="term" value="P:intra-Golgi vesicle-mediated transport"/>
    <property type="evidence" value="ECO:0007669"/>
    <property type="project" value="TreeGrafter"/>
</dbReference>
<evidence type="ECO:0000256" key="3">
    <source>
        <dbReference type="ARBA" id="ARBA00022448"/>
    </source>
</evidence>
<evidence type="ECO:0000256" key="4">
    <source>
        <dbReference type="ARBA" id="ARBA00022490"/>
    </source>
</evidence>
<evidence type="ECO:0000313" key="18">
    <source>
        <dbReference type="EMBL" id="OCF57137.1"/>
    </source>
</evidence>
<dbReference type="Pfam" id="PF01602">
    <property type="entry name" value="Adaptin_N"/>
    <property type="match status" value="1"/>
</dbReference>
<keyword evidence="3 13" id="KW-0813">Transport</keyword>
<comment type="subcellular location">
    <subcellularLocation>
        <location evidence="13">Cytoplasm</location>
    </subcellularLocation>
    <subcellularLocation>
        <location evidence="1 13">Golgi apparatus membrane</location>
        <topology evidence="1 13">Peripheral membrane protein</topology>
        <orientation evidence="1 13">Cytoplasmic side</orientation>
    </subcellularLocation>
    <subcellularLocation>
        <location evidence="13">Cytoplasmic vesicle</location>
        <location evidence="13">COPI-coated vesicle membrane</location>
        <topology evidence="13">Peripheral membrane protein</topology>
        <orientation evidence="13">Cytoplasmic side</orientation>
    </subcellularLocation>
</comment>
<evidence type="ECO:0000256" key="10">
    <source>
        <dbReference type="ARBA" id="ARBA00023136"/>
    </source>
</evidence>
<feature type="compositionally biased region" description="Low complexity" evidence="14">
    <location>
        <begin position="656"/>
        <end position="665"/>
    </location>
</feature>
<dbReference type="GO" id="GO:0006886">
    <property type="term" value="P:intracellular protein transport"/>
    <property type="evidence" value="ECO:0007669"/>
    <property type="project" value="InterPro"/>
</dbReference>
<evidence type="ECO:0000259" key="17">
    <source>
        <dbReference type="Pfam" id="PF16381"/>
    </source>
</evidence>
<comment type="similarity">
    <text evidence="2 13">Belongs to the COPG family.</text>
</comment>
<name>A0A1B9INM6_9TREE</name>
<evidence type="ECO:0000256" key="8">
    <source>
        <dbReference type="ARBA" id="ARBA00022927"/>
    </source>
</evidence>
<dbReference type="GO" id="GO:0006888">
    <property type="term" value="P:endoplasmic reticulum to Golgi vesicle-mediated transport"/>
    <property type="evidence" value="ECO:0007669"/>
    <property type="project" value="TreeGrafter"/>
</dbReference>
<dbReference type="FunFam" id="3.30.310.10:FF:000008">
    <property type="entry name" value="Coatomer subunit gamma"/>
    <property type="match status" value="1"/>
</dbReference>
<evidence type="ECO:0000256" key="12">
    <source>
        <dbReference type="ARBA" id="ARBA00025536"/>
    </source>
</evidence>
<dbReference type="EMBL" id="KI669464">
    <property type="protein sequence ID" value="OCF57137.1"/>
    <property type="molecule type" value="Genomic_DNA"/>
</dbReference>
<evidence type="ECO:0000256" key="5">
    <source>
        <dbReference type="ARBA" id="ARBA00022553"/>
    </source>
</evidence>
<proteinExistence type="inferred from homology"/>
<dbReference type="FunFam" id="1.25.10.10:FF:000046">
    <property type="entry name" value="Coatomer subunit gamma"/>
    <property type="match status" value="1"/>
</dbReference>
<dbReference type="GO" id="GO:0005783">
    <property type="term" value="C:endoplasmic reticulum"/>
    <property type="evidence" value="ECO:0007669"/>
    <property type="project" value="TreeGrafter"/>
</dbReference>
<keyword evidence="7 13" id="KW-0931">ER-Golgi transport</keyword>
<keyword evidence="10 13" id="KW-0472">Membrane</keyword>
<dbReference type="InterPro" id="IPR037067">
    <property type="entry name" value="Coatomer_gsu_app_sf"/>
</dbReference>
<comment type="subunit">
    <text evidence="13">Oligomeric complex.</text>
</comment>
<protein>
    <recommendedName>
        <fullName evidence="13">Coatomer subunit gamma</fullName>
    </recommendedName>
</protein>
<dbReference type="GO" id="GO:0009306">
    <property type="term" value="P:protein secretion"/>
    <property type="evidence" value="ECO:0007669"/>
    <property type="project" value="TreeGrafter"/>
</dbReference>
<dbReference type="PANTHER" id="PTHR10261:SF0">
    <property type="entry name" value="COATOMER SUBUNIT GAMMA-2"/>
    <property type="match status" value="1"/>
</dbReference>
<dbReference type="AlphaFoldDB" id="A0A1B9INM6"/>